<feature type="compositionally biased region" description="Basic and acidic residues" evidence="1">
    <location>
        <begin position="861"/>
        <end position="882"/>
    </location>
</feature>
<protein>
    <submittedName>
        <fullName evidence="2">Uncharacterized protein</fullName>
    </submittedName>
</protein>
<feature type="compositionally biased region" description="Low complexity" evidence="1">
    <location>
        <begin position="836"/>
        <end position="849"/>
    </location>
</feature>
<feature type="region of interest" description="Disordered" evidence="1">
    <location>
        <begin position="754"/>
        <end position="911"/>
    </location>
</feature>
<gene>
    <name evidence="2" type="ORF">K491DRAFT_681159</name>
</gene>
<evidence type="ECO:0000313" key="3">
    <source>
        <dbReference type="Proteomes" id="UP000799324"/>
    </source>
</evidence>
<name>A0A6A6T1F1_9PLEO</name>
<organism evidence="2 3">
    <name type="scientific">Lophiostoma macrostomum CBS 122681</name>
    <dbReference type="NCBI Taxonomy" id="1314788"/>
    <lineage>
        <taxon>Eukaryota</taxon>
        <taxon>Fungi</taxon>
        <taxon>Dikarya</taxon>
        <taxon>Ascomycota</taxon>
        <taxon>Pezizomycotina</taxon>
        <taxon>Dothideomycetes</taxon>
        <taxon>Pleosporomycetidae</taxon>
        <taxon>Pleosporales</taxon>
        <taxon>Lophiostomataceae</taxon>
        <taxon>Lophiostoma</taxon>
    </lineage>
</organism>
<reference evidence="2" key="1">
    <citation type="journal article" date="2020" name="Stud. Mycol.">
        <title>101 Dothideomycetes genomes: a test case for predicting lifestyles and emergence of pathogens.</title>
        <authorList>
            <person name="Haridas S."/>
            <person name="Albert R."/>
            <person name="Binder M."/>
            <person name="Bloem J."/>
            <person name="Labutti K."/>
            <person name="Salamov A."/>
            <person name="Andreopoulos B."/>
            <person name="Baker S."/>
            <person name="Barry K."/>
            <person name="Bills G."/>
            <person name="Bluhm B."/>
            <person name="Cannon C."/>
            <person name="Castanera R."/>
            <person name="Culley D."/>
            <person name="Daum C."/>
            <person name="Ezra D."/>
            <person name="Gonzalez J."/>
            <person name="Henrissat B."/>
            <person name="Kuo A."/>
            <person name="Liang C."/>
            <person name="Lipzen A."/>
            <person name="Lutzoni F."/>
            <person name="Magnuson J."/>
            <person name="Mondo S."/>
            <person name="Nolan M."/>
            <person name="Ohm R."/>
            <person name="Pangilinan J."/>
            <person name="Park H.-J."/>
            <person name="Ramirez L."/>
            <person name="Alfaro M."/>
            <person name="Sun H."/>
            <person name="Tritt A."/>
            <person name="Yoshinaga Y."/>
            <person name="Zwiers L.-H."/>
            <person name="Turgeon B."/>
            <person name="Goodwin S."/>
            <person name="Spatafora J."/>
            <person name="Crous P."/>
            <person name="Grigoriev I."/>
        </authorList>
    </citation>
    <scope>NUCLEOTIDE SEQUENCE</scope>
    <source>
        <strain evidence="2">CBS 122681</strain>
    </source>
</reference>
<evidence type="ECO:0000313" key="2">
    <source>
        <dbReference type="EMBL" id="KAF2652678.1"/>
    </source>
</evidence>
<feature type="region of interest" description="Disordered" evidence="1">
    <location>
        <begin position="484"/>
        <end position="558"/>
    </location>
</feature>
<keyword evidence="3" id="KW-1185">Reference proteome</keyword>
<dbReference type="OrthoDB" id="3545916at2759"/>
<feature type="compositionally biased region" description="Polar residues" evidence="1">
    <location>
        <begin position="883"/>
        <end position="904"/>
    </location>
</feature>
<sequence length="924" mass="104102">MPAMTFVEAIWTYVSIASRLVAFLLQAAGKPPFITMFLILLAFLLSGWNPFGTESYLLLLLKSARNTRTAQVEALDATEIPQRRLDTLQRVALQENSLQSKLLRGTMDKVIAAREELETLRSDWLRQQLLLGDILARFNPTLVSLLRGSSVASQAPSITAESLPQLIDEIVVQWQLRQPVSQDEDEAVKTDYEELQASIDKLTSRIMKNVANSHHLRKLSDSAALVKDSSKSYWSQPHQSHLLRGAIWSFLLRTIFSNPFAVFGRRAHHLAAEWQSPEVDRLTEVWRSSTAQALAEVAGFVMRHETPQTSSTLPNRKVLGRQQLNDALKYRRLADSGFSDDDQNRLSPICDIEASNAVYQAHALLVENLWRVLDQEYLEDKESLIQWAIEDVVTQSEILALRIACQSSRFEMSHPMIGVVVDEQDSSDDNPKWVQIPQLCQNVSKGRIAFISRPGLQKRSVEDLSSAQNKIDLFPAYVFLEETDDPTSVETEQPTSRPIKVPRRRRPPPISSDTAPAEGTEPTDADLPPTRYGMYRRGRGRGRPAPIGTNGPAPGRESFQCSTCHHTLLWASNKPDIPELRTPLTATFPSSSSENQAAPPLCEACKLKAAPRLRVFKSASNRTIIQPISPDGMAVVRTSLGGIQIIPTPDSGEVDIQFAVSAAYNGVRVYRMEDEYGRGIEVRAVAPEDELWEIPVGPFWKSPNISRYKLITESLRIGLARILHTAGNELDHFLDDGYGYSEYFHRVRFQTNERQTYESSEEEQEGEEREREIREAQEQHDHQAREGAHAPEENEPLPKKEEEEQKRNTSFQNSKFGNYRPPTVESDPTDDHAPQSNSTQAPPTNNNQNPVDTVKQDPQSNDDHQPTMKNDNERPDTTKDQSPHTNPDQGQTRTINKVQKSTLKSGDGKRNLYSYLVHGFDDEL</sequence>
<dbReference type="AlphaFoldDB" id="A0A6A6T1F1"/>
<evidence type="ECO:0000256" key="1">
    <source>
        <dbReference type="SAM" id="MobiDB-lite"/>
    </source>
</evidence>
<dbReference type="Proteomes" id="UP000799324">
    <property type="component" value="Unassembled WGS sequence"/>
</dbReference>
<feature type="compositionally biased region" description="Basic and acidic residues" evidence="1">
    <location>
        <begin position="768"/>
        <end position="807"/>
    </location>
</feature>
<accession>A0A6A6T1F1</accession>
<proteinExistence type="predicted"/>
<dbReference type="EMBL" id="MU004396">
    <property type="protein sequence ID" value="KAF2652678.1"/>
    <property type="molecule type" value="Genomic_DNA"/>
</dbReference>